<evidence type="ECO:0000313" key="2">
    <source>
        <dbReference type="Proteomes" id="UP000095751"/>
    </source>
</evidence>
<dbReference type="Proteomes" id="UP000095751">
    <property type="component" value="Unassembled WGS sequence"/>
</dbReference>
<sequence length="59" mass="6850">MKDLHERFAVCHPLQYVLADRRGYFITCSKGKKTSSRPVEEDYCCTVAIIIRYAALLRL</sequence>
<name>A0A1E7ELG6_9STRA</name>
<organism evidence="1 2">
    <name type="scientific">Fragilariopsis cylindrus CCMP1102</name>
    <dbReference type="NCBI Taxonomy" id="635003"/>
    <lineage>
        <taxon>Eukaryota</taxon>
        <taxon>Sar</taxon>
        <taxon>Stramenopiles</taxon>
        <taxon>Ochrophyta</taxon>
        <taxon>Bacillariophyta</taxon>
        <taxon>Bacillariophyceae</taxon>
        <taxon>Bacillariophycidae</taxon>
        <taxon>Bacillariales</taxon>
        <taxon>Bacillariaceae</taxon>
        <taxon>Fragilariopsis</taxon>
    </lineage>
</organism>
<dbReference type="AlphaFoldDB" id="A0A1E7ELG6"/>
<proteinExistence type="predicted"/>
<reference evidence="1 2" key="1">
    <citation type="submission" date="2016-09" db="EMBL/GenBank/DDBJ databases">
        <title>Extensive genetic diversity and differential bi-allelic expression allows diatom success in the polar Southern Ocean.</title>
        <authorList>
            <consortium name="DOE Joint Genome Institute"/>
            <person name="Mock T."/>
            <person name="Otillar R.P."/>
            <person name="Strauss J."/>
            <person name="Dupont C."/>
            <person name="Frickenhaus S."/>
            <person name="Maumus F."/>
            <person name="Mcmullan M."/>
            <person name="Sanges R."/>
            <person name="Schmutz J."/>
            <person name="Toseland A."/>
            <person name="Valas R."/>
            <person name="Veluchamy A."/>
            <person name="Ward B.J."/>
            <person name="Allen A."/>
            <person name="Barry K."/>
            <person name="Falciatore A."/>
            <person name="Ferrante M."/>
            <person name="Fortunato A.E."/>
            <person name="Gloeckner G."/>
            <person name="Gruber A."/>
            <person name="Hipkin R."/>
            <person name="Janech M."/>
            <person name="Kroth P."/>
            <person name="Leese F."/>
            <person name="Lindquist E."/>
            <person name="Lyon B.R."/>
            <person name="Martin J."/>
            <person name="Mayer C."/>
            <person name="Parker M."/>
            <person name="Quesneville H."/>
            <person name="Raymond J."/>
            <person name="Uhlig C."/>
            <person name="Valentin K.U."/>
            <person name="Worden A.Z."/>
            <person name="Armbrust E.V."/>
            <person name="Bowler C."/>
            <person name="Green B."/>
            <person name="Moulton V."/>
            <person name="Van Oosterhout C."/>
            <person name="Grigoriev I."/>
        </authorList>
    </citation>
    <scope>NUCLEOTIDE SEQUENCE [LARGE SCALE GENOMIC DNA]</scope>
    <source>
        <strain evidence="1 2">CCMP1102</strain>
    </source>
</reference>
<keyword evidence="2" id="KW-1185">Reference proteome</keyword>
<protein>
    <submittedName>
        <fullName evidence="1">Uncharacterized protein</fullName>
    </submittedName>
</protein>
<dbReference type="InParanoid" id="A0A1E7ELG6"/>
<evidence type="ECO:0000313" key="1">
    <source>
        <dbReference type="EMBL" id="OEU06761.1"/>
    </source>
</evidence>
<gene>
    <name evidence="1" type="ORF">FRACYDRAFT_272520</name>
</gene>
<dbReference type="EMBL" id="KV784400">
    <property type="protein sequence ID" value="OEU06761.1"/>
    <property type="molecule type" value="Genomic_DNA"/>
</dbReference>
<accession>A0A1E7ELG6</accession>
<dbReference type="KEGG" id="fcy:FRACYDRAFT_272520"/>